<evidence type="ECO:0000259" key="9">
    <source>
        <dbReference type="Pfam" id="PF21082"/>
    </source>
</evidence>
<dbReference type="InterPro" id="IPR049278">
    <property type="entry name" value="MS_channel_C"/>
</dbReference>
<feature type="domain" description="Mechanosensitive ion channel MscS" evidence="8">
    <location>
        <begin position="349"/>
        <end position="413"/>
    </location>
</feature>
<dbReference type="EMBL" id="BMFQ01000001">
    <property type="protein sequence ID" value="GGG32641.1"/>
    <property type="molecule type" value="Genomic_DNA"/>
</dbReference>
<organism evidence="10 11">
    <name type="scientific">Bizionia arctica</name>
    <dbReference type="NCBI Taxonomy" id="1495645"/>
    <lineage>
        <taxon>Bacteria</taxon>
        <taxon>Pseudomonadati</taxon>
        <taxon>Bacteroidota</taxon>
        <taxon>Flavobacteriia</taxon>
        <taxon>Flavobacteriales</taxon>
        <taxon>Flavobacteriaceae</taxon>
        <taxon>Bizionia</taxon>
    </lineage>
</organism>
<dbReference type="SUPFAM" id="SSF50182">
    <property type="entry name" value="Sm-like ribonucleoproteins"/>
    <property type="match status" value="1"/>
</dbReference>
<proteinExistence type="inferred from homology"/>
<dbReference type="PANTHER" id="PTHR30221">
    <property type="entry name" value="SMALL-CONDUCTANCE MECHANOSENSITIVE CHANNEL"/>
    <property type="match status" value="1"/>
</dbReference>
<feature type="domain" description="Mechanosensitive ion channel MscS C-terminal" evidence="9">
    <location>
        <begin position="425"/>
        <end position="506"/>
    </location>
</feature>
<dbReference type="InterPro" id="IPR045275">
    <property type="entry name" value="MscS_archaea/bacteria_type"/>
</dbReference>
<dbReference type="Pfam" id="PF00924">
    <property type="entry name" value="MS_channel_2nd"/>
    <property type="match status" value="1"/>
</dbReference>
<dbReference type="InterPro" id="IPR023408">
    <property type="entry name" value="MscS_beta-dom_sf"/>
</dbReference>
<keyword evidence="3" id="KW-1003">Cell membrane</keyword>
<dbReference type="GO" id="GO:0008381">
    <property type="term" value="F:mechanosensitive monoatomic ion channel activity"/>
    <property type="evidence" value="ECO:0007669"/>
    <property type="project" value="InterPro"/>
</dbReference>
<feature type="transmembrane region" description="Helical" evidence="7">
    <location>
        <begin position="208"/>
        <end position="230"/>
    </location>
</feature>
<reference evidence="10" key="2">
    <citation type="submission" date="2020-09" db="EMBL/GenBank/DDBJ databases">
        <authorList>
            <person name="Sun Q."/>
            <person name="Zhou Y."/>
        </authorList>
    </citation>
    <scope>NUCLEOTIDE SEQUENCE</scope>
    <source>
        <strain evidence="10">CGMCC 1.12751</strain>
    </source>
</reference>
<keyword evidence="6 7" id="KW-0472">Membrane</keyword>
<dbReference type="GO" id="GO:0005886">
    <property type="term" value="C:plasma membrane"/>
    <property type="evidence" value="ECO:0007669"/>
    <property type="project" value="UniProtKB-SubCell"/>
</dbReference>
<keyword evidence="5 7" id="KW-1133">Transmembrane helix</keyword>
<evidence type="ECO:0000313" key="10">
    <source>
        <dbReference type="EMBL" id="GGG32641.1"/>
    </source>
</evidence>
<evidence type="ECO:0000313" key="11">
    <source>
        <dbReference type="Proteomes" id="UP000625976"/>
    </source>
</evidence>
<dbReference type="InterPro" id="IPR006685">
    <property type="entry name" value="MscS_channel_2nd"/>
</dbReference>
<feature type="transmembrane region" description="Helical" evidence="7">
    <location>
        <begin position="148"/>
        <end position="166"/>
    </location>
</feature>
<dbReference type="Proteomes" id="UP000625976">
    <property type="component" value="Unassembled WGS sequence"/>
</dbReference>
<dbReference type="PANTHER" id="PTHR30221:SF18">
    <property type="entry name" value="SLL0590 PROTEIN"/>
    <property type="match status" value="1"/>
</dbReference>
<accession>A0A917LJK4</accession>
<comment type="similarity">
    <text evidence="2">Belongs to the MscS (TC 1.A.23) family.</text>
</comment>
<comment type="caution">
    <text evidence="10">The sequence shown here is derived from an EMBL/GenBank/DDBJ whole genome shotgun (WGS) entry which is preliminary data.</text>
</comment>
<reference evidence="10" key="1">
    <citation type="journal article" date="2014" name="Int. J. Syst. Evol. Microbiol.">
        <title>Complete genome sequence of Corynebacterium casei LMG S-19264T (=DSM 44701T), isolated from a smear-ripened cheese.</title>
        <authorList>
            <consortium name="US DOE Joint Genome Institute (JGI-PGF)"/>
            <person name="Walter F."/>
            <person name="Albersmeier A."/>
            <person name="Kalinowski J."/>
            <person name="Ruckert C."/>
        </authorList>
    </citation>
    <scope>NUCLEOTIDE SEQUENCE</scope>
    <source>
        <strain evidence="10">CGMCC 1.12751</strain>
    </source>
</reference>
<evidence type="ECO:0000256" key="2">
    <source>
        <dbReference type="ARBA" id="ARBA00008017"/>
    </source>
</evidence>
<evidence type="ECO:0000259" key="8">
    <source>
        <dbReference type="Pfam" id="PF00924"/>
    </source>
</evidence>
<keyword evidence="4 7" id="KW-0812">Transmembrane</keyword>
<keyword evidence="11" id="KW-1185">Reference proteome</keyword>
<feature type="transmembrane region" description="Helical" evidence="7">
    <location>
        <begin position="305"/>
        <end position="322"/>
    </location>
</feature>
<evidence type="ECO:0000256" key="3">
    <source>
        <dbReference type="ARBA" id="ARBA00022475"/>
    </source>
</evidence>
<evidence type="ECO:0000256" key="4">
    <source>
        <dbReference type="ARBA" id="ARBA00022692"/>
    </source>
</evidence>
<evidence type="ECO:0000256" key="7">
    <source>
        <dbReference type="SAM" id="Phobius"/>
    </source>
</evidence>
<dbReference type="Gene3D" id="3.30.70.100">
    <property type="match status" value="1"/>
</dbReference>
<dbReference type="Pfam" id="PF21082">
    <property type="entry name" value="MS_channel_3rd"/>
    <property type="match status" value="1"/>
</dbReference>
<dbReference type="InterPro" id="IPR010920">
    <property type="entry name" value="LSM_dom_sf"/>
</dbReference>
<dbReference type="InterPro" id="IPR011066">
    <property type="entry name" value="MscS_channel_C_sf"/>
</dbReference>
<evidence type="ECO:0000256" key="1">
    <source>
        <dbReference type="ARBA" id="ARBA00004651"/>
    </source>
</evidence>
<evidence type="ECO:0000256" key="5">
    <source>
        <dbReference type="ARBA" id="ARBA00022989"/>
    </source>
</evidence>
<feature type="transmembrane region" description="Helical" evidence="7">
    <location>
        <begin position="256"/>
        <end position="274"/>
    </location>
</feature>
<dbReference type="AlphaFoldDB" id="A0A917LJK4"/>
<dbReference type="SUPFAM" id="SSF82689">
    <property type="entry name" value="Mechanosensitive channel protein MscS (YggB), C-terminal domain"/>
    <property type="match status" value="1"/>
</dbReference>
<dbReference type="Gene3D" id="2.30.30.60">
    <property type="match status" value="1"/>
</dbReference>
<evidence type="ECO:0000256" key="6">
    <source>
        <dbReference type="ARBA" id="ARBA00023136"/>
    </source>
</evidence>
<gene>
    <name evidence="10" type="ORF">GCM10010976_00530</name>
</gene>
<feature type="transmembrane region" description="Helical" evidence="7">
    <location>
        <begin position="334"/>
        <end position="359"/>
    </location>
</feature>
<name>A0A917LJK4_9FLAO</name>
<dbReference type="RefSeq" id="WP_188460707.1">
    <property type="nucleotide sequence ID" value="NZ_BMFQ01000001.1"/>
</dbReference>
<comment type="subcellular location">
    <subcellularLocation>
        <location evidence="1">Cell membrane</location>
        <topology evidence="1">Multi-pass membrane protein</topology>
    </subcellularLocation>
</comment>
<protein>
    <submittedName>
        <fullName evidence="10">Mechanosensitive ion channel protein</fullName>
    </submittedName>
</protein>
<sequence>MTFAFFLIGFLLTSATFSQDQLTKHQDHPDLKINSAPIIVDGNELFNVRGVSSYPAEKRATKITERIIAVANDYTFSPDSIKIIELEEHSVIYANKIPIIQIFNSDASFEDLDRLDLAEAVKLNIKTTIEKYRHDRSKPVLLKNLKQAIIVCVILLAIFLVLLWIIKRFKKWLQKKIESRIKSVENISFNLIKSGHLWKVFHVFLDTFRLVIILFFVVALVDYVLSLFPWTNAFSKYVHKIIFDPLIEFGRAFVEYIPKFIFIAIIFFITKYLLRLIKLFFSGIKDGGIVIHDFNPDWAFSTYKIIRFFIIAFALVMAYPYIPGSDSVAFKGLSVFIGVLFSLGSSSFIGNLIAGYSMIYRSAFKVGDMIEVENQIGFVEEQKLLVTRLRTHKNEEIVLPNSILLNNKITNYSNKAKETGIILHTKVGIGYETPWRQVDAMLKLAANRTEGLLKTPSPYVLKKDLADYAVNYEINAYCSDIQNINNIYSVLNQNILDVFNENNVQIMTPSYVADTEIPKVVPKDQWNTPLENES</sequence>